<keyword evidence="2" id="KW-1185">Reference proteome</keyword>
<evidence type="ECO:0000313" key="1">
    <source>
        <dbReference type="EMBL" id="TNN82673.1"/>
    </source>
</evidence>
<sequence>MTYLLQHVFGKVFLLVHGMIQGVRPAGEEFLQWVGVREEEGVPPEEAVGEVEEASCPQGAAGEAGTYLQKMVWVEEAEGRRGGRGEGLQEQQLPTICWTIRSNSSQYCTVFPLLLSEDGGRKSFHDLFVPAGHETHGAHDLQHRHLGLDVLRGQALGDDVDALGVREDVGAALRVVHQSLDAADQRRVDLRFCGLVVHALQEV</sequence>
<dbReference type="EMBL" id="SRLO01000038">
    <property type="protein sequence ID" value="TNN82673.1"/>
    <property type="molecule type" value="Genomic_DNA"/>
</dbReference>
<protein>
    <submittedName>
        <fullName evidence="1">Uncharacterized protein</fullName>
    </submittedName>
</protein>
<comment type="caution">
    <text evidence="1">The sequence shown here is derived from an EMBL/GenBank/DDBJ whole genome shotgun (WGS) entry which is preliminary data.</text>
</comment>
<dbReference type="AlphaFoldDB" id="A0A4Z2IZR8"/>
<reference evidence="1 2" key="1">
    <citation type="submission" date="2019-03" db="EMBL/GenBank/DDBJ databases">
        <title>First draft genome of Liparis tanakae, snailfish: a comprehensive survey of snailfish specific genes.</title>
        <authorList>
            <person name="Kim W."/>
            <person name="Song I."/>
            <person name="Jeong J.-H."/>
            <person name="Kim D."/>
            <person name="Kim S."/>
            <person name="Ryu S."/>
            <person name="Song J.Y."/>
            <person name="Lee S.K."/>
        </authorList>
    </citation>
    <scope>NUCLEOTIDE SEQUENCE [LARGE SCALE GENOMIC DNA]</scope>
    <source>
        <tissue evidence="1">Muscle</tissue>
    </source>
</reference>
<accession>A0A4Z2IZR8</accession>
<dbReference type="Proteomes" id="UP000314294">
    <property type="component" value="Unassembled WGS sequence"/>
</dbReference>
<proteinExistence type="predicted"/>
<name>A0A4Z2IZR8_9TELE</name>
<organism evidence="1 2">
    <name type="scientific">Liparis tanakae</name>
    <name type="common">Tanaka's snailfish</name>
    <dbReference type="NCBI Taxonomy" id="230148"/>
    <lineage>
        <taxon>Eukaryota</taxon>
        <taxon>Metazoa</taxon>
        <taxon>Chordata</taxon>
        <taxon>Craniata</taxon>
        <taxon>Vertebrata</taxon>
        <taxon>Euteleostomi</taxon>
        <taxon>Actinopterygii</taxon>
        <taxon>Neopterygii</taxon>
        <taxon>Teleostei</taxon>
        <taxon>Neoteleostei</taxon>
        <taxon>Acanthomorphata</taxon>
        <taxon>Eupercaria</taxon>
        <taxon>Perciformes</taxon>
        <taxon>Cottioidei</taxon>
        <taxon>Cottales</taxon>
        <taxon>Liparidae</taxon>
        <taxon>Liparis</taxon>
    </lineage>
</organism>
<gene>
    <name evidence="1" type="ORF">EYF80_007191</name>
</gene>
<evidence type="ECO:0000313" key="2">
    <source>
        <dbReference type="Proteomes" id="UP000314294"/>
    </source>
</evidence>